<organism evidence="2 3">
    <name type="scientific">Nocardia wallacei</name>
    <dbReference type="NCBI Taxonomy" id="480035"/>
    <lineage>
        <taxon>Bacteria</taxon>
        <taxon>Bacillati</taxon>
        <taxon>Actinomycetota</taxon>
        <taxon>Actinomycetes</taxon>
        <taxon>Mycobacteriales</taxon>
        <taxon>Nocardiaceae</taxon>
        <taxon>Nocardia</taxon>
    </lineage>
</organism>
<proteinExistence type="predicted"/>
<dbReference type="Proteomes" id="UP000516173">
    <property type="component" value="Chromosome"/>
</dbReference>
<name>A0A7G1KR10_9NOCA</name>
<protein>
    <recommendedName>
        <fullName evidence="4">DUF3592 domain-containing protein</fullName>
    </recommendedName>
</protein>
<keyword evidence="1" id="KW-0812">Transmembrane</keyword>
<dbReference type="RefSeq" id="WP_187683413.1">
    <property type="nucleotide sequence ID" value="NZ_AP023396.1"/>
</dbReference>
<sequence length="149" mass="16030">MLDLLGPLLAGVASSAVFGAVVGAAYHHVIVPFNEAFRSYGGPVYTGRRAARVVAHTCRDDHEPVACGCPPRRLRSVVEYRGADWLTRRHHVPGRYPVGSEIVVRVSYRSNRAYPLTWITVVRCAVFGALAGAGAGLLYATVLAVMLAL</sequence>
<accession>A0A7G1KR10</accession>
<dbReference type="EMBL" id="AP023396">
    <property type="protein sequence ID" value="BCK56329.1"/>
    <property type="molecule type" value="Genomic_DNA"/>
</dbReference>
<keyword evidence="3" id="KW-1185">Reference proteome</keyword>
<evidence type="ECO:0000313" key="3">
    <source>
        <dbReference type="Proteomes" id="UP000516173"/>
    </source>
</evidence>
<dbReference type="AlphaFoldDB" id="A0A7G1KR10"/>
<keyword evidence="1" id="KW-0472">Membrane</keyword>
<evidence type="ECO:0008006" key="4">
    <source>
        <dbReference type="Google" id="ProtNLM"/>
    </source>
</evidence>
<gene>
    <name evidence="2" type="ORF">NWFMUON74_41010</name>
</gene>
<feature type="transmembrane region" description="Helical" evidence="1">
    <location>
        <begin position="125"/>
        <end position="148"/>
    </location>
</feature>
<reference evidence="2 3" key="1">
    <citation type="submission" date="2020-08" db="EMBL/GenBank/DDBJ databases">
        <title>Genome Sequencing of Nocardia wallacei strain FMUON74 and assembly.</title>
        <authorList>
            <person name="Toyokawa M."/>
            <person name="Uesaka K."/>
        </authorList>
    </citation>
    <scope>NUCLEOTIDE SEQUENCE [LARGE SCALE GENOMIC DNA]</scope>
    <source>
        <strain evidence="2 3">FMUON74</strain>
    </source>
</reference>
<evidence type="ECO:0000256" key="1">
    <source>
        <dbReference type="SAM" id="Phobius"/>
    </source>
</evidence>
<dbReference type="KEGG" id="nwl:NWFMUON74_41010"/>
<evidence type="ECO:0000313" key="2">
    <source>
        <dbReference type="EMBL" id="BCK56329.1"/>
    </source>
</evidence>
<keyword evidence="1" id="KW-1133">Transmembrane helix</keyword>
<dbReference type="GeneID" id="80348578"/>